<feature type="chain" id="PRO_5047502655" description="NirD/YgiW/YdeI family stress tolerance protein" evidence="1">
    <location>
        <begin position="23"/>
        <end position="122"/>
    </location>
</feature>
<comment type="caution">
    <text evidence="2">The sequence shown here is derived from an EMBL/GenBank/DDBJ whole genome shotgun (WGS) entry which is preliminary data.</text>
</comment>
<evidence type="ECO:0000313" key="2">
    <source>
        <dbReference type="EMBL" id="MFD2552023.1"/>
    </source>
</evidence>
<organism evidence="2 3">
    <name type="scientific">Bizionia sediminis</name>
    <dbReference type="NCBI Taxonomy" id="1737064"/>
    <lineage>
        <taxon>Bacteria</taxon>
        <taxon>Pseudomonadati</taxon>
        <taxon>Bacteroidota</taxon>
        <taxon>Flavobacteriia</taxon>
        <taxon>Flavobacteriales</taxon>
        <taxon>Flavobacteriaceae</taxon>
        <taxon>Bizionia</taxon>
    </lineage>
</organism>
<feature type="signal peptide" evidence="1">
    <location>
        <begin position="1"/>
        <end position="22"/>
    </location>
</feature>
<proteinExistence type="predicted"/>
<dbReference type="Gene3D" id="2.40.50.200">
    <property type="entry name" value="Bacterial OB-fold"/>
    <property type="match status" value="1"/>
</dbReference>
<name>A0ABW5KU93_9FLAO</name>
<keyword evidence="3" id="KW-1185">Reference proteome</keyword>
<dbReference type="RefSeq" id="WP_376893755.1">
    <property type="nucleotide sequence ID" value="NZ_JBHULS010000003.1"/>
</dbReference>
<evidence type="ECO:0000256" key="1">
    <source>
        <dbReference type="SAM" id="SignalP"/>
    </source>
</evidence>
<evidence type="ECO:0008006" key="4">
    <source>
        <dbReference type="Google" id="ProtNLM"/>
    </source>
</evidence>
<dbReference type="Proteomes" id="UP001597472">
    <property type="component" value="Unassembled WGS sequence"/>
</dbReference>
<dbReference type="EMBL" id="JBHULS010000003">
    <property type="protein sequence ID" value="MFD2552023.1"/>
    <property type="molecule type" value="Genomic_DNA"/>
</dbReference>
<evidence type="ECO:0000313" key="3">
    <source>
        <dbReference type="Proteomes" id="UP001597472"/>
    </source>
</evidence>
<sequence length="122" mass="13449">MKTLYNSILCFALLLVGSLASAQTNDSNKTAENLEITPITNLKNNTSAYIKGQVEKILDNDTFRIKDNSGSIAVYTGWKNTNLVTVGQQVIVKGVLDSGLFKEFYASEIKINKEPFKTLTPD</sequence>
<dbReference type="InterPro" id="IPR036700">
    <property type="entry name" value="BOBF_sf"/>
</dbReference>
<reference evidence="3" key="1">
    <citation type="journal article" date="2019" name="Int. J. Syst. Evol. Microbiol.">
        <title>The Global Catalogue of Microorganisms (GCM) 10K type strain sequencing project: providing services to taxonomists for standard genome sequencing and annotation.</title>
        <authorList>
            <consortium name="The Broad Institute Genomics Platform"/>
            <consortium name="The Broad Institute Genome Sequencing Center for Infectious Disease"/>
            <person name="Wu L."/>
            <person name="Ma J."/>
        </authorList>
    </citation>
    <scope>NUCLEOTIDE SEQUENCE [LARGE SCALE GENOMIC DNA]</scope>
    <source>
        <strain evidence="3">KCTC 42587</strain>
    </source>
</reference>
<dbReference type="SUPFAM" id="SSF101756">
    <property type="entry name" value="Hypothetical protein YgiW"/>
    <property type="match status" value="1"/>
</dbReference>
<accession>A0ABW5KU93</accession>
<protein>
    <recommendedName>
        <fullName evidence="4">NirD/YgiW/YdeI family stress tolerance protein</fullName>
    </recommendedName>
</protein>
<gene>
    <name evidence="2" type="ORF">ACFSQP_09370</name>
</gene>
<keyword evidence="1" id="KW-0732">Signal</keyword>